<keyword evidence="2" id="KW-1185">Reference proteome</keyword>
<sequence length="267" mass="31248">MQKKVSNPICSLPPNKGCEEVVILVKALPHVGQKRGETVCCAGLTRKREWRRQYPIHFRKLEDKKFRRWQWIKYDWISPGSGDKRKESRRVQEDTIIPAELMPPQDRYGFLEPILMPSTRVAIEHDMSLALVRPRESKFYWKKKTQDQIKLEAAAYKAAATQTSFLDPDLAEMTPCPYAFHFDWIDQEGARHKSTCDDWETSATFYRRQRELCSDEKALESMSTTFNEEYPKKGMAFVLGTHSRRLTQWLLVGVIRLDHNLQMGFGF</sequence>
<dbReference type="Proteomes" id="UP001526337">
    <property type="component" value="Unassembled WGS sequence"/>
</dbReference>
<reference evidence="1 2" key="1">
    <citation type="submission" date="2022-07" db="EMBL/GenBank/DDBJ databases">
        <title>Genome stability of Gluconacetobacter entanii AV429.</title>
        <authorList>
            <person name="Trcek J."/>
            <person name="Cepec E."/>
        </authorList>
    </citation>
    <scope>NUCLEOTIDE SEQUENCE [LARGE SCALE GENOMIC DNA]</scope>
    <source>
        <strain evidence="1 2">AV429_2022</strain>
    </source>
</reference>
<name>A0ABT3K3Y7_9PROT</name>
<comment type="caution">
    <text evidence="1">The sequence shown here is derived from an EMBL/GenBank/DDBJ whole genome shotgun (WGS) entry which is preliminary data.</text>
</comment>
<accession>A0ABT3K3Y7</accession>
<organism evidence="1 2">
    <name type="scientific">Gluconacetobacter entanii</name>
    <dbReference type="NCBI Taxonomy" id="108528"/>
    <lineage>
        <taxon>Bacteria</taxon>
        <taxon>Pseudomonadati</taxon>
        <taxon>Pseudomonadota</taxon>
        <taxon>Alphaproteobacteria</taxon>
        <taxon>Acetobacterales</taxon>
        <taxon>Acetobacteraceae</taxon>
        <taxon>Gluconacetobacter</taxon>
    </lineage>
</organism>
<evidence type="ECO:0000313" key="1">
    <source>
        <dbReference type="EMBL" id="MCW4590119.1"/>
    </source>
</evidence>
<protein>
    <submittedName>
        <fullName evidence="1">Uncharacterized protein</fullName>
    </submittedName>
</protein>
<evidence type="ECO:0000313" key="2">
    <source>
        <dbReference type="Proteomes" id="UP001526337"/>
    </source>
</evidence>
<dbReference type="EMBL" id="JANGSQ010000094">
    <property type="protein sequence ID" value="MCW4590119.1"/>
    <property type="molecule type" value="Genomic_DNA"/>
</dbReference>
<proteinExistence type="predicted"/>
<gene>
    <name evidence="1" type="ORF">NO263_05935</name>
</gene>
<dbReference type="RefSeq" id="WP_171790818.1">
    <property type="nucleotide sequence ID" value="NZ_JABJWD010000056.1"/>
</dbReference>